<feature type="transmembrane region" description="Helical" evidence="1">
    <location>
        <begin position="43"/>
        <end position="63"/>
    </location>
</feature>
<dbReference type="Proteomes" id="UP000033607">
    <property type="component" value="Unassembled WGS sequence"/>
</dbReference>
<sequence>MDHDIPKLDKKGLREFGLTTGAICAGLFGFVLPLIFRHWPPPLWPWILGSILAVWALIIPGSLDPIYHGWMRVGLVLGWINTRIILGAVFYVMMTPMALIKRIFGSDAMQRELNPNLSTYRVGSQARNRESMERPF</sequence>
<name>A0A0F5YCC1_9CYAN</name>
<feature type="transmembrane region" description="Helical" evidence="1">
    <location>
        <begin position="16"/>
        <end position="36"/>
    </location>
</feature>
<dbReference type="AlphaFoldDB" id="A0A0F5YCC1"/>
<comment type="caution">
    <text evidence="2">The sequence shown here is derived from an EMBL/GenBank/DDBJ whole genome shotgun (WGS) entry which is preliminary data.</text>
</comment>
<dbReference type="RefSeq" id="WP_046280339.1">
    <property type="nucleotide sequence ID" value="NZ_LATL02000070.1"/>
</dbReference>
<dbReference type="EMBL" id="LATL02000070">
    <property type="protein sequence ID" value="KKD36418.1"/>
    <property type="molecule type" value="Genomic_DNA"/>
</dbReference>
<feature type="transmembrane region" description="Helical" evidence="1">
    <location>
        <begin position="69"/>
        <end position="93"/>
    </location>
</feature>
<dbReference type="Pfam" id="PF19588">
    <property type="entry name" value="SxtJ"/>
    <property type="match status" value="1"/>
</dbReference>
<evidence type="ECO:0000256" key="1">
    <source>
        <dbReference type="SAM" id="Phobius"/>
    </source>
</evidence>
<keyword evidence="1" id="KW-0472">Membrane</keyword>
<organism evidence="2 3">
    <name type="scientific">Limnoraphis robusta CS-951</name>
    <dbReference type="NCBI Taxonomy" id="1637645"/>
    <lineage>
        <taxon>Bacteria</taxon>
        <taxon>Bacillati</taxon>
        <taxon>Cyanobacteriota</taxon>
        <taxon>Cyanophyceae</taxon>
        <taxon>Oscillatoriophycideae</taxon>
        <taxon>Oscillatoriales</taxon>
        <taxon>Sirenicapillariaceae</taxon>
        <taxon>Limnoraphis</taxon>
    </lineage>
</organism>
<dbReference type="PATRIC" id="fig|1637645.4.peg.1369"/>
<gene>
    <name evidence="2" type="ORF">WN50_19970</name>
</gene>
<reference evidence="2 3" key="1">
    <citation type="submission" date="2015-06" db="EMBL/GenBank/DDBJ databases">
        <title>Draft genome assembly of filamentous brackish cyanobacterium Limnoraphis robusta strain CS-951.</title>
        <authorList>
            <person name="Willis A."/>
            <person name="Parks M."/>
            <person name="Burford M.A."/>
        </authorList>
    </citation>
    <scope>NUCLEOTIDE SEQUENCE [LARGE SCALE GENOMIC DNA]</scope>
    <source>
        <strain evidence="2 3">CS-951</strain>
    </source>
</reference>
<keyword evidence="1" id="KW-1133">Transmembrane helix</keyword>
<protein>
    <submittedName>
        <fullName evidence="2">SxtJ</fullName>
    </submittedName>
</protein>
<dbReference type="InterPro" id="IPR045781">
    <property type="entry name" value="SxtJ"/>
</dbReference>
<proteinExistence type="predicted"/>
<dbReference type="OrthoDB" id="9790341at2"/>
<evidence type="ECO:0000313" key="3">
    <source>
        <dbReference type="Proteomes" id="UP000033607"/>
    </source>
</evidence>
<keyword evidence="1" id="KW-0812">Transmembrane</keyword>
<accession>A0A0F5YCC1</accession>
<evidence type="ECO:0000313" key="2">
    <source>
        <dbReference type="EMBL" id="KKD36418.1"/>
    </source>
</evidence>